<name>A0A8J4CIT8_9CHLO</name>
<sequence>MEKEKRRIAELLSQLPPELDVMRLFSTAIMGSSNTHGGGHLHARRHSQVVGGSNNAAVFTGGSGGDVIETVAAVRPVSSPGLKADASSGQATLMNSANVNDGPSAGKLGDAGGSNVTFGAKAWKDILARTSFGGASGAIHPLAASRALRGKAL</sequence>
<organism evidence="1 2">
    <name type="scientific">Volvox reticuliferus</name>
    <dbReference type="NCBI Taxonomy" id="1737510"/>
    <lineage>
        <taxon>Eukaryota</taxon>
        <taxon>Viridiplantae</taxon>
        <taxon>Chlorophyta</taxon>
        <taxon>core chlorophytes</taxon>
        <taxon>Chlorophyceae</taxon>
        <taxon>CS clade</taxon>
        <taxon>Chlamydomonadales</taxon>
        <taxon>Volvocaceae</taxon>
        <taxon>Volvox</taxon>
    </lineage>
</organism>
<dbReference type="Proteomes" id="UP000747110">
    <property type="component" value="Unassembled WGS sequence"/>
</dbReference>
<dbReference type="OrthoDB" id="1470350at2759"/>
<dbReference type="AlphaFoldDB" id="A0A8J4CIT8"/>
<protein>
    <submittedName>
        <fullName evidence="1">Uncharacterized protein</fullName>
    </submittedName>
</protein>
<accession>A0A8J4CIT8</accession>
<proteinExistence type="predicted"/>
<keyword evidence="2" id="KW-1185">Reference proteome</keyword>
<comment type="caution">
    <text evidence="1">The sequence shown here is derived from an EMBL/GenBank/DDBJ whole genome shotgun (WGS) entry which is preliminary data.</text>
</comment>
<reference evidence="1" key="1">
    <citation type="journal article" date="2021" name="Proc. Natl. Acad. Sci. U.S.A.">
        <title>Three genomes in the algal genus Volvox reveal the fate of a haploid sex-determining region after a transition to homothallism.</title>
        <authorList>
            <person name="Yamamoto K."/>
            <person name="Hamaji T."/>
            <person name="Kawai-Toyooka H."/>
            <person name="Matsuzaki R."/>
            <person name="Takahashi F."/>
            <person name="Nishimura Y."/>
            <person name="Kawachi M."/>
            <person name="Noguchi H."/>
            <person name="Minakuchi Y."/>
            <person name="Umen J.G."/>
            <person name="Toyoda A."/>
            <person name="Nozaki H."/>
        </authorList>
    </citation>
    <scope>NUCLEOTIDE SEQUENCE</scope>
    <source>
        <strain evidence="1">NIES-3786</strain>
    </source>
</reference>
<dbReference type="EMBL" id="BNCP01000024">
    <property type="protein sequence ID" value="GIL82545.1"/>
    <property type="molecule type" value="Genomic_DNA"/>
</dbReference>
<evidence type="ECO:0000313" key="2">
    <source>
        <dbReference type="Proteomes" id="UP000747110"/>
    </source>
</evidence>
<gene>
    <name evidence="1" type="ORF">Vretifemale_11366</name>
</gene>
<evidence type="ECO:0000313" key="1">
    <source>
        <dbReference type="EMBL" id="GIL82545.1"/>
    </source>
</evidence>